<proteinExistence type="predicted"/>
<dbReference type="EMBL" id="CP071796">
    <property type="protein sequence ID" value="QTD45433.1"/>
    <property type="molecule type" value="Genomic_DNA"/>
</dbReference>
<dbReference type="GO" id="GO:0016020">
    <property type="term" value="C:membrane"/>
    <property type="evidence" value="ECO:0007669"/>
    <property type="project" value="UniProtKB-SubCell"/>
</dbReference>
<name>A0A975CL19_9BURK</name>
<dbReference type="Proteomes" id="UP000663903">
    <property type="component" value="Chromosome"/>
</dbReference>
<dbReference type="Pfam" id="PF14378">
    <property type="entry name" value="PAP2_3"/>
    <property type="match status" value="1"/>
</dbReference>
<feature type="transmembrane region" description="Helical" evidence="1">
    <location>
        <begin position="182"/>
        <end position="201"/>
    </location>
</feature>
<dbReference type="RefSeq" id="WP_208009181.1">
    <property type="nucleotide sequence ID" value="NZ_CP071796.1"/>
</dbReference>
<keyword evidence="4" id="KW-1185">Reference proteome</keyword>
<feature type="transmembrane region" description="Helical" evidence="1">
    <location>
        <begin position="132"/>
        <end position="153"/>
    </location>
</feature>
<protein>
    <submittedName>
        <fullName evidence="3">Phosphatase PAP2 family protein</fullName>
    </submittedName>
</protein>
<feature type="transmembrane region" description="Helical" evidence="1">
    <location>
        <begin position="160"/>
        <end position="176"/>
    </location>
</feature>
<keyword evidence="1" id="KW-0812">Transmembrane</keyword>
<feature type="transmembrane region" description="Helical" evidence="1">
    <location>
        <begin position="52"/>
        <end position="71"/>
    </location>
</feature>
<keyword evidence="1" id="KW-0472">Membrane</keyword>
<dbReference type="InterPro" id="IPR026841">
    <property type="entry name" value="Aur1/Ipt1"/>
</dbReference>
<accession>A0A975CL19</accession>
<evidence type="ECO:0000313" key="4">
    <source>
        <dbReference type="Proteomes" id="UP000663903"/>
    </source>
</evidence>
<keyword evidence="1" id="KW-1133">Transmembrane helix</keyword>
<dbReference type="AlphaFoldDB" id="A0A975CL19"/>
<dbReference type="Gene3D" id="1.20.144.10">
    <property type="entry name" value="Phosphatidic acid phosphatase type 2/haloperoxidase"/>
    <property type="match status" value="1"/>
</dbReference>
<reference evidence="3" key="1">
    <citation type="submission" date="2021-03" db="EMBL/GenBank/DDBJ databases">
        <title>Ottowia sp. 27C isolated from the cloaca of a Giant Asian pond turtle (Heosemys grandis).</title>
        <authorList>
            <person name="Spergser J."/>
            <person name="Busse H.-J."/>
        </authorList>
    </citation>
    <scope>NUCLEOTIDE SEQUENCE</scope>
    <source>
        <strain evidence="3">27C</strain>
    </source>
</reference>
<sequence length="205" mass="21982">MLASARPAEPRLLAAGLAAFLLASAAYGLAQRLTSARAVVLPLSALDRAIPFWPASGWVYLAQFALLAAAFLSLPTAAARRRFIAAGWVMQALAIACFLGWPVRFPRELFNLPADTPAMHAQLVDWVRGADQPVNCLPSLHAANAVLCVAALARGAARRWWLALLPLALACIVSTLTFKQHYVADVVAGLALGAAVSWFFWRRAP</sequence>
<feature type="transmembrane region" description="Helical" evidence="1">
    <location>
        <begin position="83"/>
        <end position="103"/>
    </location>
</feature>
<evidence type="ECO:0000259" key="2">
    <source>
        <dbReference type="Pfam" id="PF14378"/>
    </source>
</evidence>
<evidence type="ECO:0000256" key="1">
    <source>
        <dbReference type="SAM" id="Phobius"/>
    </source>
</evidence>
<dbReference type="InterPro" id="IPR036938">
    <property type="entry name" value="PAP2/HPO_sf"/>
</dbReference>
<feature type="domain" description="Inositolphosphotransferase Aur1/Ipt1" evidence="2">
    <location>
        <begin position="60"/>
        <end position="197"/>
    </location>
</feature>
<gene>
    <name evidence="3" type="ORF">J1M35_00430</name>
</gene>
<organism evidence="3 4">
    <name type="scientific">Ottowia testudinis</name>
    <dbReference type="NCBI Taxonomy" id="2816950"/>
    <lineage>
        <taxon>Bacteria</taxon>
        <taxon>Pseudomonadati</taxon>
        <taxon>Pseudomonadota</taxon>
        <taxon>Betaproteobacteria</taxon>
        <taxon>Burkholderiales</taxon>
        <taxon>Comamonadaceae</taxon>
        <taxon>Ottowia</taxon>
    </lineage>
</organism>
<dbReference type="KEGG" id="otd:J1M35_00430"/>
<dbReference type="SUPFAM" id="SSF48317">
    <property type="entry name" value="Acid phosphatase/Vanadium-dependent haloperoxidase"/>
    <property type="match status" value="1"/>
</dbReference>
<evidence type="ECO:0000313" key="3">
    <source>
        <dbReference type="EMBL" id="QTD45433.1"/>
    </source>
</evidence>